<dbReference type="EMBL" id="PQXJ01000454">
    <property type="protein sequence ID" value="TGO48888.1"/>
    <property type="molecule type" value="Genomic_DNA"/>
</dbReference>
<evidence type="ECO:0000313" key="4">
    <source>
        <dbReference type="EMBL" id="TGO48888.1"/>
    </source>
</evidence>
<evidence type="ECO:0000259" key="3">
    <source>
        <dbReference type="Pfam" id="PF24883"/>
    </source>
</evidence>
<keyword evidence="1" id="KW-0677">Repeat</keyword>
<protein>
    <recommendedName>
        <fullName evidence="3">Nephrocystin 3-like N-terminal domain-containing protein</fullName>
    </recommendedName>
</protein>
<dbReference type="AlphaFoldDB" id="A0A4Z1HIL2"/>
<dbReference type="PANTHER" id="PTHR10039">
    <property type="entry name" value="AMELOGENIN"/>
    <property type="match status" value="1"/>
</dbReference>
<evidence type="ECO:0000313" key="5">
    <source>
        <dbReference type="Proteomes" id="UP000297452"/>
    </source>
</evidence>
<reference evidence="4 5" key="1">
    <citation type="submission" date="2017-12" db="EMBL/GenBank/DDBJ databases">
        <title>Comparative genomics of Botrytis spp.</title>
        <authorList>
            <person name="Valero-Jimenez C.A."/>
            <person name="Tapia P."/>
            <person name="Veloso J."/>
            <person name="Silva-Moreno E."/>
            <person name="Staats M."/>
            <person name="Valdes J.H."/>
            <person name="Van Kan J.A.L."/>
        </authorList>
    </citation>
    <scope>NUCLEOTIDE SEQUENCE [LARGE SCALE GENOMIC DNA]</scope>
    <source>
        <strain evidence="4 5">MUCL2120</strain>
    </source>
</reference>
<feature type="region of interest" description="Disordered" evidence="2">
    <location>
        <begin position="1"/>
        <end position="67"/>
    </location>
</feature>
<evidence type="ECO:0000256" key="1">
    <source>
        <dbReference type="ARBA" id="ARBA00022737"/>
    </source>
</evidence>
<keyword evidence="5" id="KW-1185">Reference proteome</keyword>
<feature type="domain" description="Nephrocystin 3-like N-terminal" evidence="3">
    <location>
        <begin position="373"/>
        <end position="542"/>
    </location>
</feature>
<dbReference type="STRING" id="278944.A0A4Z1HIL2"/>
<gene>
    <name evidence="4" type="ORF">BOTNAR_0454g00070</name>
</gene>
<dbReference type="Gene3D" id="3.40.50.300">
    <property type="entry name" value="P-loop containing nucleotide triphosphate hydrolases"/>
    <property type="match status" value="1"/>
</dbReference>
<dbReference type="InterPro" id="IPR027417">
    <property type="entry name" value="P-loop_NTPase"/>
</dbReference>
<comment type="caution">
    <text evidence="4">The sequence shown here is derived from an EMBL/GenBank/DDBJ whole genome shotgun (WGS) entry which is preliminary data.</text>
</comment>
<dbReference type="Proteomes" id="UP000297452">
    <property type="component" value="Unassembled WGS sequence"/>
</dbReference>
<dbReference type="SUPFAM" id="SSF52540">
    <property type="entry name" value="P-loop containing nucleoside triphosphate hydrolases"/>
    <property type="match status" value="1"/>
</dbReference>
<dbReference type="InterPro" id="IPR056884">
    <property type="entry name" value="NPHP3-like_N"/>
</dbReference>
<feature type="compositionally biased region" description="Basic and acidic residues" evidence="2">
    <location>
        <begin position="1"/>
        <end position="36"/>
    </location>
</feature>
<accession>A0A4Z1HIL2</accession>
<name>A0A4Z1HIL2_9HELO</name>
<dbReference type="OrthoDB" id="7464126at2759"/>
<proteinExistence type="predicted"/>
<organism evidence="4 5">
    <name type="scientific">Botryotinia narcissicola</name>
    <dbReference type="NCBI Taxonomy" id="278944"/>
    <lineage>
        <taxon>Eukaryota</taxon>
        <taxon>Fungi</taxon>
        <taxon>Dikarya</taxon>
        <taxon>Ascomycota</taxon>
        <taxon>Pezizomycotina</taxon>
        <taxon>Leotiomycetes</taxon>
        <taxon>Helotiales</taxon>
        <taxon>Sclerotiniaceae</taxon>
        <taxon>Botryotinia</taxon>
    </lineage>
</organism>
<dbReference type="Pfam" id="PF24883">
    <property type="entry name" value="NPHP3_N"/>
    <property type="match status" value="1"/>
</dbReference>
<evidence type="ECO:0000256" key="2">
    <source>
        <dbReference type="SAM" id="MobiDB-lite"/>
    </source>
</evidence>
<sequence length="610" mass="70333">MNPDDKLIKPDFGHRLARSFRDNFRSSDKKKPESLQKRVHAVTSSAAAAKKQDQIDRNVTTANEVRPPKLQAKPDLWQEAMEKAQQSADWKGHKREYDEAILECQGNNQNILNKSGTENKKSTSLADAISEHLITLLEKVLERQWEYKKSSGDESFYFRDVIKRIVQWVKVFKDPGNQLAALDPTKAAALVWGFVQFFVERAVVYNEIRDMAIDQEPIANLITRYALIENLYLNNMSGTPDEVDEAVKSKIVSLYTAVILYQIAIYNFWKQGKITHGVQSLVPNKLKEMSSTIQKKSAEVEVILHSSDRKVLLELLEDINLNVSKPIVQIGSQMQQVLDVALNIDKDRYSDVLNWVSPILHMDHHQEYKPLGGTGEWILDHSDWKKWRESHTSRLFWLRGKMGAGKSNLVFIIISHLLKICTNDQERTAFFYINNTRRVEHTKSAETILRSLLKQLAIQDNELLLQPVVAKYDMLRNISSLHKEDCITLLTNTISEFRQINIIIDGFDELEDDDVRMDLLVSLKQIIDGLQGAVAKIFISSRDHVNIQDLLHKNFRSRTEIIVARNNYEDIKKFIKSRVQDVENKLSNQRIPEDIKRDMESILEERSDGM</sequence>